<dbReference type="Proteomes" id="UP000236047">
    <property type="component" value="Unassembled WGS sequence"/>
</dbReference>
<dbReference type="InterPro" id="IPR025048">
    <property type="entry name" value="DUF3987"/>
</dbReference>
<gene>
    <name evidence="2" type="ORF">AOB60_19550</name>
</gene>
<reference evidence="3" key="1">
    <citation type="submission" date="2015-09" db="EMBL/GenBank/DDBJ databases">
        <authorList>
            <person name="Graham D.E."/>
            <person name="Mahan K.M."/>
            <person name="Klingeman D.M."/>
            <person name="Fida T."/>
            <person name="Giannone R.J."/>
            <person name="Hettich R.L."/>
            <person name="Parry R.J."/>
            <person name="Spain J.C."/>
        </authorList>
    </citation>
    <scope>NUCLEOTIDE SEQUENCE [LARGE SCALE GENOMIC DNA]</scope>
    <source>
        <strain evidence="3">JCM 4701</strain>
    </source>
</reference>
<dbReference type="Pfam" id="PF13148">
    <property type="entry name" value="DUF3987"/>
    <property type="match status" value="1"/>
</dbReference>
<evidence type="ECO:0000313" key="3">
    <source>
        <dbReference type="Proteomes" id="UP000236047"/>
    </source>
</evidence>
<dbReference type="AlphaFoldDB" id="A0A2N8PNN6"/>
<evidence type="ECO:0008006" key="4">
    <source>
        <dbReference type="Google" id="ProtNLM"/>
    </source>
</evidence>
<accession>A0A2N8PNN6</accession>
<feature type="region of interest" description="Disordered" evidence="1">
    <location>
        <begin position="383"/>
        <end position="470"/>
    </location>
</feature>
<proteinExistence type="predicted"/>
<comment type="caution">
    <text evidence="2">The sequence shown here is derived from an EMBL/GenBank/DDBJ whole genome shotgun (WGS) entry which is preliminary data.</text>
</comment>
<sequence>MSTPVLYGPIGRAVRKITPFLEADALGVYVAALSMWSAAIGGTVKVSSRGSARPVLLWSALVAGTGRGKGTALRAALHVLDKSLGRFLATHTTSGITSGASLVNHLWEQQEATAETEHGRDVRTLVVEEEWTEVLKRVKRDPSFTTKLRAAWDGTTLRNTTKEEAQEIRDPAIVLHSHITPSDWDRYIGQSEAAGGSYNRILPFLLGSVPMLDDDRVALPQVGGPELTDAYGWATARPRVITLGEEARPLWRIVRRYARILGETLPEAQAVFIERTAEQTLRVAACLAASECAEIITEEMLSVAFSLVRRSVQDAVRISKGSDAPKVKRQPLSLADKVRARIEMHGGRATSSQVLPFVGATAAEVKALPGIVVTVERSGKTGRPATVFTLGRNTAGYADRQPASADSDQKRDASRHAVPQPASAEREEIRATVVRLDAYRPTPKQAPAPRPESVKRSEPLATTNPFMALL</sequence>
<keyword evidence="3" id="KW-1185">Reference proteome</keyword>
<dbReference type="EMBL" id="LJSN01000002">
    <property type="protein sequence ID" value="PNE42618.1"/>
    <property type="molecule type" value="Genomic_DNA"/>
</dbReference>
<evidence type="ECO:0000313" key="2">
    <source>
        <dbReference type="EMBL" id="PNE42618.1"/>
    </source>
</evidence>
<feature type="compositionally biased region" description="Polar residues" evidence="1">
    <location>
        <begin position="460"/>
        <end position="470"/>
    </location>
</feature>
<name>A0A2N8PNN6_STRNR</name>
<evidence type="ECO:0000256" key="1">
    <source>
        <dbReference type="SAM" id="MobiDB-lite"/>
    </source>
</evidence>
<protein>
    <recommendedName>
        <fullName evidence="4">DUF3987 domain-containing protein</fullName>
    </recommendedName>
</protein>
<organism evidence="2 3">
    <name type="scientific">Streptomyces noursei</name>
    <name type="common">Streptomyces albulus</name>
    <dbReference type="NCBI Taxonomy" id="1971"/>
    <lineage>
        <taxon>Bacteria</taxon>
        <taxon>Bacillati</taxon>
        <taxon>Actinomycetota</taxon>
        <taxon>Actinomycetes</taxon>
        <taxon>Kitasatosporales</taxon>
        <taxon>Streptomycetaceae</taxon>
        <taxon>Streptomyces</taxon>
    </lineage>
</organism>